<dbReference type="Proteomes" id="UP000016930">
    <property type="component" value="Unassembled WGS sequence"/>
</dbReference>
<name>M2RK88_CERS8</name>
<accession>M2RK88</accession>
<protein>
    <submittedName>
        <fullName evidence="1">Uncharacterized protein</fullName>
    </submittedName>
</protein>
<proteinExistence type="predicted"/>
<keyword evidence="2" id="KW-1185">Reference proteome</keyword>
<evidence type="ECO:0000313" key="2">
    <source>
        <dbReference type="Proteomes" id="UP000016930"/>
    </source>
</evidence>
<dbReference type="EMBL" id="KB445794">
    <property type="protein sequence ID" value="EMD39251.1"/>
    <property type="molecule type" value="Genomic_DNA"/>
</dbReference>
<dbReference type="HOGENOM" id="CLU_2637840_0_0_1"/>
<gene>
    <name evidence="1" type="ORF">CERSUDRAFT_112907</name>
</gene>
<dbReference type="AlphaFoldDB" id="M2RK88"/>
<sequence>MSRWVYDASLYRNLRASSRALLPCITSERSQNYRGMLNGPGISSPQHVKQLWSSWRLKPRCECIAMSMSVTDSENRP</sequence>
<evidence type="ECO:0000313" key="1">
    <source>
        <dbReference type="EMBL" id="EMD39251.1"/>
    </source>
</evidence>
<organism evidence="1 2">
    <name type="scientific">Ceriporiopsis subvermispora (strain B)</name>
    <name type="common">White-rot fungus</name>
    <name type="synonym">Gelatoporia subvermispora</name>
    <dbReference type="NCBI Taxonomy" id="914234"/>
    <lineage>
        <taxon>Eukaryota</taxon>
        <taxon>Fungi</taxon>
        <taxon>Dikarya</taxon>
        <taxon>Basidiomycota</taxon>
        <taxon>Agaricomycotina</taxon>
        <taxon>Agaricomycetes</taxon>
        <taxon>Polyporales</taxon>
        <taxon>Gelatoporiaceae</taxon>
        <taxon>Gelatoporia</taxon>
    </lineage>
</organism>
<reference evidence="1 2" key="1">
    <citation type="journal article" date="2012" name="Proc. Natl. Acad. Sci. U.S.A.">
        <title>Comparative genomics of Ceriporiopsis subvermispora and Phanerochaete chrysosporium provide insight into selective ligninolysis.</title>
        <authorList>
            <person name="Fernandez-Fueyo E."/>
            <person name="Ruiz-Duenas F.J."/>
            <person name="Ferreira P."/>
            <person name="Floudas D."/>
            <person name="Hibbett D.S."/>
            <person name="Canessa P."/>
            <person name="Larrondo L.F."/>
            <person name="James T.Y."/>
            <person name="Seelenfreund D."/>
            <person name="Lobos S."/>
            <person name="Polanco R."/>
            <person name="Tello M."/>
            <person name="Honda Y."/>
            <person name="Watanabe T."/>
            <person name="Watanabe T."/>
            <person name="Ryu J.S."/>
            <person name="Kubicek C.P."/>
            <person name="Schmoll M."/>
            <person name="Gaskell J."/>
            <person name="Hammel K.E."/>
            <person name="St John F.J."/>
            <person name="Vanden Wymelenberg A."/>
            <person name="Sabat G."/>
            <person name="Splinter BonDurant S."/>
            <person name="Syed K."/>
            <person name="Yadav J.S."/>
            <person name="Doddapaneni H."/>
            <person name="Subramanian V."/>
            <person name="Lavin J.L."/>
            <person name="Oguiza J.A."/>
            <person name="Perez G."/>
            <person name="Pisabarro A.G."/>
            <person name="Ramirez L."/>
            <person name="Santoyo F."/>
            <person name="Master E."/>
            <person name="Coutinho P.M."/>
            <person name="Henrissat B."/>
            <person name="Lombard V."/>
            <person name="Magnuson J.K."/>
            <person name="Kuees U."/>
            <person name="Hori C."/>
            <person name="Igarashi K."/>
            <person name="Samejima M."/>
            <person name="Held B.W."/>
            <person name="Barry K.W."/>
            <person name="LaButti K.M."/>
            <person name="Lapidus A."/>
            <person name="Lindquist E.A."/>
            <person name="Lucas S.M."/>
            <person name="Riley R."/>
            <person name="Salamov A.A."/>
            <person name="Hoffmeister D."/>
            <person name="Schwenk D."/>
            <person name="Hadar Y."/>
            <person name="Yarden O."/>
            <person name="de Vries R.P."/>
            <person name="Wiebenga A."/>
            <person name="Stenlid J."/>
            <person name="Eastwood D."/>
            <person name="Grigoriev I.V."/>
            <person name="Berka R.M."/>
            <person name="Blanchette R.A."/>
            <person name="Kersten P."/>
            <person name="Martinez A.T."/>
            <person name="Vicuna R."/>
            <person name="Cullen D."/>
        </authorList>
    </citation>
    <scope>NUCLEOTIDE SEQUENCE [LARGE SCALE GENOMIC DNA]</scope>
    <source>
        <strain evidence="1 2">B</strain>
    </source>
</reference>